<evidence type="ECO:0000256" key="3">
    <source>
        <dbReference type="ARBA" id="ARBA00022801"/>
    </source>
</evidence>
<evidence type="ECO:0000259" key="6">
    <source>
        <dbReference type="Pfam" id="PF08386"/>
    </source>
</evidence>
<feature type="domain" description="AB hydrolase-1" evidence="5">
    <location>
        <begin position="77"/>
        <end position="269"/>
    </location>
</feature>
<sequence length="464" mass="49657">MRRALAVATAVGLAVTVAVPAAARARAQPPDWRACGERGAECATVEVPLDWSEPGGERISLAVSRLSAADPARRVGVLFVNPGGPGGPAVPMVRDHAAEAFPQRLRERFDIVGVDPRGVGDSRPAITCPTPPVDPRVTRFPATAQRFQALVSYNRRVAEACRGATGPLIDHVDTVSAAKDFDAVRGALGEDRVSWLGLSYGTLLGATYAQLFPSRVRAAVLDGAVDHTVGTRRMAEDEARSTEQVFAAFARWCDATRTCALHGRDVRAEYRALLARADRENVPAEGIPGGVTAEQIGFGVYSLLYLKGTWGPLAEALRDAMAPDPDAGVFGRSPSTDAAYRVIACHDFPSDVRSFHDLSARRRAIERSAPVTRGFVEGWDVQAGCAGWPIRPANPWSPLHVRGAANVLVVSGEHDPATPREWGDGLTRQIRGARHLVWSGVGHTAYFNDPATLDREVAHLVDAA</sequence>
<keyword evidence="2 4" id="KW-0732">Signal</keyword>
<feature type="signal peptide" evidence="4">
    <location>
        <begin position="1"/>
        <end position="23"/>
    </location>
</feature>
<dbReference type="Proteomes" id="UP001195724">
    <property type="component" value="Unassembled WGS sequence"/>
</dbReference>
<dbReference type="InterPro" id="IPR051601">
    <property type="entry name" value="Serine_prot/Carboxylest_S33"/>
</dbReference>
<evidence type="ECO:0000259" key="5">
    <source>
        <dbReference type="Pfam" id="PF00561"/>
    </source>
</evidence>
<reference evidence="7 10" key="1">
    <citation type="submission" date="2021-01" db="EMBL/GenBank/DDBJ databases">
        <title>Sequencing the genomes of 1000 actinobacteria strains.</title>
        <authorList>
            <person name="Klenk H.-P."/>
        </authorList>
    </citation>
    <scope>NUCLEOTIDE SEQUENCE [LARGE SCALE GENOMIC DNA]</scope>
    <source>
        <strain evidence="7 10">DSM 44581</strain>
    </source>
</reference>
<feature type="domain" description="Peptidase S33 tripeptidyl aminopeptidase-like C-terminal" evidence="6">
    <location>
        <begin position="382"/>
        <end position="459"/>
    </location>
</feature>
<name>A0A8T8I1C4_9PSEU</name>
<dbReference type="AlphaFoldDB" id="A0A8T8I1C4"/>
<evidence type="ECO:0000313" key="8">
    <source>
        <dbReference type="EMBL" id="QTR04546.1"/>
    </source>
</evidence>
<feature type="chain" id="PRO_5035947940" evidence="4">
    <location>
        <begin position="24"/>
        <end position="464"/>
    </location>
</feature>
<evidence type="ECO:0000313" key="9">
    <source>
        <dbReference type="Proteomes" id="UP000671828"/>
    </source>
</evidence>
<dbReference type="EMBL" id="JAFBCL010000001">
    <property type="protein sequence ID" value="MBM7810416.1"/>
    <property type="molecule type" value="Genomic_DNA"/>
</dbReference>
<dbReference type="Gene3D" id="3.40.50.1820">
    <property type="entry name" value="alpha/beta hydrolase"/>
    <property type="match status" value="1"/>
</dbReference>
<dbReference type="InterPro" id="IPR013595">
    <property type="entry name" value="Pept_S33_TAP-like_C"/>
</dbReference>
<gene>
    <name evidence="8" type="ORF">J7S33_06675</name>
    <name evidence="7" type="ORF">JOE68_001281</name>
</gene>
<proteinExistence type="inferred from homology"/>
<protein>
    <submittedName>
        <fullName evidence="8">Alpha/beta fold hydrolase</fullName>
    </submittedName>
    <submittedName>
        <fullName evidence="7">Pimeloyl-ACP methyl ester carboxylesterase</fullName>
    </submittedName>
</protein>
<dbReference type="PANTHER" id="PTHR43248">
    <property type="entry name" value="2-SUCCINYL-6-HYDROXY-2,4-CYCLOHEXADIENE-1-CARBOXYLATE SYNTHASE"/>
    <property type="match status" value="1"/>
</dbReference>
<accession>A0A8T8I1C4</accession>
<evidence type="ECO:0000256" key="4">
    <source>
        <dbReference type="SAM" id="SignalP"/>
    </source>
</evidence>
<dbReference type="GO" id="GO:0016787">
    <property type="term" value="F:hydrolase activity"/>
    <property type="evidence" value="ECO:0007669"/>
    <property type="project" value="UniProtKB-KW"/>
</dbReference>
<evidence type="ECO:0000256" key="1">
    <source>
        <dbReference type="ARBA" id="ARBA00010088"/>
    </source>
</evidence>
<evidence type="ECO:0000256" key="2">
    <source>
        <dbReference type="ARBA" id="ARBA00022729"/>
    </source>
</evidence>
<dbReference type="Proteomes" id="UP000671828">
    <property type="component" value="Chromosome"/>
</dbReference>
<keyword evidence="10" id="KW-1185">Reference proteome</keyword>
<dbReference type="PANTHER" id="PTHR43248:SF29">
    <property type="entry name" value="TRIPEPTIDYL AMINOPEPTIDASE"/>
    <property type="match status" value="1"/>
</dbReference>
<keyword evidence="3 8" id="KW-0378">Hydrolase</keyword>
<dbReference type="RefSeq" id="WP_204841388.1">
    <property type="nucleotide sequence ID" value="NZ_JAFBCL010000001.1"/>
</dbReference>
<dbReference type="InterPro" id="IPR029058">
    <property type="entry name" value="AB_hydrolase_fold"/>
</dbReference>
<dbReference type="Pfam" id="PF00561">
    <property type="entry name" value="Abhydrolase_1"/>
    <property type="match status" value="1"/>
</dbReference>
<dbReference type="SUPFAM" id="SSF53474">
    <property type="entry name" value="alpha/beta-Hydrolases"/>
    <property type="match status" value="1"/>
</dbReference>
<dbReference type="Pfam" id="PF08386">
    <property type="entry name" value="Abhydrolase_4"/>
    <property type="match status" value="1"/>
</dbReference>
<dbReference type="EMBL" id="CP072788">
    <property type="protein sequence ID" value="QTR04546.1"/>
    <property type="molecule type" value="Genomic_DNA"/>
</dbReference>
<evidence type="ECO:0000313" key="10">
    <source>
        <dbReference type="Proteomes" id="UP001195724"/>
    </source>
</evidence>
<dbReference type="InterPro" id="IPR000073">
    <property type="entry name" value="AB_hydrolase_1"/>
</dbReference>
<reference evidence="8" key="2">
    <citation type="submission" date="2021-04" db="EMBL/GenBank/DDBJ databases">
        <title>Saccharothrix algeriensis WGS.</title>
        <authorList>
            <person name="Stuskova K."/>
            <person name="Hakalova E."/>
            <person name="Tebbal A.B."/>
            <person name="Eichmeier A."/>
        </authorList>
    </citation>
    <scope>NUCLEOTIDE SEQUENCE</scope>
    <source>
        <strain evidence="8">NRRL B-24137</strain>
    </source>
</reference>
<evidence type="ECO:0000313" key="7">
    <source>
        <dbReference type="EMBL" id="MBM7810416.1"/>
    </source>
</evidence>
<organism evidence="8 9">
    <name type="scientific">Saccharothrix algeriensis</name>
    <dbReference type="NCBI Taxonomy" id="173560"/>
    <lineage>
        <taxon>Bacteria</taxon>
        <taxon>Bacillati</taxon>
        <taxon>Actinomycetota</taxon>
        <taxon>Actinomycetes</taxon>
        <taxon>Pseudonocardiales</taxon>
        <taxon>Pseudonocardiaceae</taxon>
        <taxon>Saccharothrix</taxon>
    </lineage>
</organism>
<comment type="similarity">
    <text evidence="1">Belongs to the peptidase S33 family.</text>
</comment>